<evidence type="ECO:0000256" key="1">
    <source>
        <dbReference type="ARBA" id="ARBA00006252"/>
    </source>
</evidence>
<sequence>MPRRVLLIQAHPDAAGGHLCHALADAYVAGARRAGHEVRTVDVAQLDFPLLRSPRDWQHGEVPAALHPAQDGIRWAEHLVLVFPLWLGDMPALLKAFLEQIARPGFAFDYVEGNPLGRKLLGGRSARVVVTMGMPALVYRWVFRAHSVRSLERNILGFVGIGPIHETLVGGVDGLGETGVKRWLRQLEALGRRAG</sequence>
<dbReference type="Pfam" id="PF02525">
    <property type="entry name" value="Flavodoxin_2"/>
    <property type="match status" value="1"/>
</dbReference>
<gene>
    <name evidence="4" type="ORF">LXT13_18685</name>
</gene>
<evidence type="ECO:0000313" key="5">
    <source>
        <dbReference type="Proteomes" id="UP001200741"/>
    </source>
</evidence>
<accession>A0ABS8Y072</accession>
<dbReference type="InterPro" id="IPR051545">
    <property type="entry name" value="NAD(P)H_dehydrogenase_qn"/>
</dbReference>
<dbReference type="Proteomes" id="UP001200741">
    <property type="component" value="Unassembled WGS sequence"/>
</dbReference>
<dbReference type="EMBL" id="JAJTWU010000007">
    <property type="protein sequence ID" value="MCE4556426.1"/>
    <property type="molecule type" value="Genomic_DNA"/>
</dbReference>
<dbReference type="PANTHER" id="PTHR10204">
    <property type="entry name" value="NAD P H OXIDOREDUCTASE-RELATED"/>
    <property type="match status" value="1"/>
</dbReference>
<dbReference type="InterPro" id="IPR003680">
    <property type="entry name" value="Flavodoxin_fold"/>
</dbReference>
<reference evidence="4 5" key="1">
    <citation type="submission" date="2021-12" db="EMBL/GenBank/DDBJ databases">
        <title>Genome seq of P8.</title>
        <authorList>
            <person name="Seo T."/>
        </authorList>
    </citation>
    <scope>NUCLEOTIDE SEQUENCE [LARGE SCALE GENOMIC DNA]</scope>
    <source>
        <strain evidence="4 5">P8</strain>
    </source>
</reference>
<name>A0ABS8Y072_9BURK</name>
<dbReference type="Gene3D" id="3.40.50.360">
    <property type="match status" value="1"/>
</dbReference>
<dbReference type="SUPFAM" id="SSF52218">
    <property type="entry name" value="Flavoproteins"/>
    <property type="match status" value="1"/>
</dbReference>
<proteinExistence type="inferred from homology"/>
<dbReference type="RefSeq" id="WP_233373461.1">
    <property type="nucleotide sequence ID" value="NZ_JAJTWU010000007.1"/>
</dbReference>
<dbReference type="PANTHER" id="PTHR10204:SF34">
    <property type="entry name" value="NAD(P)H DEHYDROGENASE [QUINONE] 1 ISOFORM 1"/>
    <property type="match status" value="1"/>
</dbReference>
<evidence type="ECO:0000313" key="4">
    <source>
        <dbReference type="EMBL" id="MCE4556426.1"/>
    </source>
</evidence>
<feature type="domain" description="Flavodoxin-like fold" evidence="3">
    <location>
        <begin position="4"/>
        <end position="176"/>
    </location>
</feature>
<evidence type="ECO:0000259" key="3">
    <source>
        <dbReference type="Pfam" id="PF02525"/>
    </source>
</evidence>
<organism evidence="4 5">
    <name type="scientific">Pelomonas cellulosilytica</name>
    <dbReference type="NCBI Taxonomy" id="2906762"/>
    <lineage>
        <taxon>Bacteria</taxon>
        <taxon>Pseudomonadati</taxon>
        <taxon>Pseudomonadota</taxon>
        <taxon>Betaproteobacteria</taxon>
        <taxon>Burkholderiales</taxon>
        <taxon>Sphaerotilaceae</taxon>
        <taxon>Roseateles</taxon>
    </lineage>
</organism>
<protein>
    <submittedName>
        <fullName evidence="4">NAD(P)H-dependent oxidoreductase</fullName>
    </submittedName>
</protein>
<comment type="caution">
    <text evidence="4">The sequence shown here is derived from an EMBL/GenBank/DDBJ whole genome shotgun (WGS) entry which is preliminary data.</text>
</comment>
<keyword evidence="2" id="KW-0560">Oxidoreductase</keyword>
<keyword evidence="5" id="KW-1185">Reference proteome</keyword>
<dbReference type="InterPro" id="IPR029039">
    <property type="entry name" value="Flavoprotein-like_sf"/>
</dbReference>
<evidence type="ECO:0000256" key="2">
    <source>
        <dbReference type="ARBA" id="ARBA00023002"/>
    </source>
</evidence>
<comment type="similarity">
    <text evidence="1">Belongs to the NAD(P)H dehydrogenase (quinone) family.</text>
</comment>